<feature type="region of interest" description="Disordered" evidence="1">
    <location>
        <begin position="1"/>
        <end position="38"/>
    </location>
</feature>
<dbReference type="Proteomes" id="UP001367676">
    <property type="component" value="Unassembled WGS sequence"/>
</dbReference>
<organism evidence="2 3">
    <name type="scientific">Parthenolecanium corni</name>
    <dbReference type="NCBI Taxonomy" id="536013"/>
    <lineage>
        <taxon>Eukaryota</taxon>
        <taxon>Metazoa</taxon>
        <taxon>Ecdysozoa</taxon>
        <taxon>Arthropoda</taxon>
        <taxon>Hexapoda</taxon>
        <taxon>Insecta</taxon>
        <taxon>Pterygota</taxon>
        <taxon>Neoptera</taxon>
        <taxon>Paraneoptera</taxon>
        <taxon>Hemiptera</taxon>
        <taxon>Sternorrhyncha</taxon>
        <taxon>Coccoidea</taxon>
        <taxon>Coccidae</taxon>
        <taxon>Parthenolecanium</taxon>
    </lineage>
</organism>
<evidence type="ECO:0000313" key="2">
    <source>
        <dbReference type="EMBL" id="KAK7602833.1"/>
    </source>
</evidence>
<comment type="caution">
    <text evidence="2">The sequence shown here is derived from an EMBL/GenBank/DDBJ whole genome shotgun (WGS) entry which is preliminary data.</text>
</comment>
<proteinExistence type="predicted"/>
<protein>
    <submittedName>
        <fullName evidence="2">Uncharacterized protein</fullName>
    </submittedName>
</protein>
<feature type="region of interest" description="Disordered" evidence="1">
    <location>
        <begin position="135"/>
        <end position="154"/>
    </location>
</feature>
<reference evidence="2 3" key="1">
    <citation type="submission" date="2024-03" db="EMBL/GenBank/DDBJ databases">
        <title>Adaptation during the transition from Ophiocordyceps entomopathogen to insect associate is accompanied by gene loss and intensified selection.</title>
        <authorList>
            <person name="Ward C.M."/>
            <person name="Onetto C.A."/>
            <person name="Borneman A.R."/>
        </authorList>
    </citation>
    <scope>NUCLEOTIDE SEQUENCE [LARGE SCALE GENOMIC DNA]</scope>
    <source>
        <strain evidence="2">AWRI1</strain>
        <tissue evidence="2">Single Adult Female</tissue>
    </source>
</reference>
<feature type="compositionally biased region" description="Low complexity" evidence="1">
    <location>
        <begin position="15"/>
        <end position="27"/>
    </location>
</feature>
<gene>
    <name evidence="2" type="ORF">V9T40_006807</name>
</gene>
<keyword evidence="3" id="KW-1185">Reference proteome</keyword>
<dbReference type="AlphaFoldDB" id="A0AAN9TRM4"/>
<dbReference type="EMBL" id="JBBCAQ010000007">
    <property type="protein sequence ID" value="KAK7602833.1"/>
    <property type="molecule type" value="Genomic_DNA"/>
</dbReference>
<name>A0AAN9TRM4_9HEMI</name>
<sequence>MSSNDICVPKIITTSSGNGHNNNSSSHNHNHFNDSSTLGLPKKKWVVSSLSSLNEVGDYDDDEEALNALRARVDGGSGVSFGSSDNLGRAVSPPPQMGRRDSVDTVLKEAKQKQRRKSWHVGKFEKKRRKGSLFSTLPFGSKESSGSTSPTGYEKYEKQKRNSWWNVFVPDNWPRYVALIFRRL</sequence>
<feature type="compositionally biased region" description="Polar residues" evidence="1">
    <location>
        <begin position="142"/>
        <end position="151"/>
    </location>
</feature>
<evidence type="ECO:0000313" key="3">
    <source>
        <dbReference type="Proteomes" id="UP001367676"/>
    </source>
</evidence>
<evidence type="ECO:0000256" key="1">
    <source>
        <dbReference type="SAM" id="MobiDB-lite"/>
    </source>
</evidence>
<accession>A0AAN9TRM4</accession>
<feature type="region of interest" description="Disordered" evidence="1">
    <location>
        <begin position="77"/>
        <end position="102"/>
    </location>
</feature>